<evidence type="ECO:0000313" key="3">
    <source>
        <dbReference type="EMBL" id="KKB83716.1"/>
    </source>
</evidence>
<reference evidence="3 5" key="1">
    <citation type="submission" date="2015-03" db="EMBL/GenBank/DDBJ databases">
        <authorList>
            <person name="Hassan Y.I."/>
            <person name="Lepp D."/>
            <person name="Zhou T."/>
        </authorList>
    </citation>
    <scope>NUCLEOTIDE SEQUENCE [LARGE SCALE GENOMIC DNA]</scope>
    <source>
        <strain evidence="3 5">DSM 17137</strain>
    </source>
</reference>
<dbReference type="OrthoDB" id="9773233at2"/>
<evidence type="ECO:0000313" key="5">
    <source>
        <dbReference type="Proteomes" id="UP000033608"/>
    </source>
</evidence>
<proteinExistence type="predicted"/>
<dbReference type="InterPro" id="IPR050982">
    <property type="entry name" value="Auxin_biosynth/cation_transpt"/>
</dbReference>
<dbReference type="Proteomes" id="UP000184533">
    <property type="component" value="Unassembled WGS sequence"/>
</dbReference>
<dbReference type="RefSeq" id="WP_046135793.1">
    <property type="nucleotide sequence ID" value="NZ_FQVC01000002.1"/>
</dbReference>
<dbReference type="STRING" id="1121477.SAMN02745223_01028"/>
<evidence type="ECO:0000256" key="2">
    <source>
        <dbReference type="SAM" id="MobiDB-lite"/>
    </source>
</evidence>
<protein>
    <submittedName>
        <fullName evidence="3">FAD-dependent oxidoreductase</fullName>
    </submittedName>
    <submittedName>
        <fullName evidence="4">Putative flavoprotein involved in K+ transport</fullName>
    </submittedName>
</protein>
<keyword evidence="1" id="KW-0560">Oxidoreductase</keyword>
<dbReference type="SUPFAM" id="SSF54427">
    <property type="entry name" value="NTF2-like"/>
    <property type="match status" value="1"/>
</dbReference>
<dbReference type="GO" id="GO:0004497">
    <property type="term" value="F:monooxygenase activity"/>
    <property type="evidence" value="ECO:0007669"/>
    <property type="project" value="TreeGrafter"/>
</dbReference>
<dbReference type="InterPro" id="IPR032710">
    <property type="entry name" value="NTF2-like_dom_sf"/>
</dbReference>
<dbReference type="Proteomes" id="UP000033608">
    <property type="component" value="Unassembled WGS sequence"/>
</dbReference>
<evidence type="ECO:0000313" key="4">
    <source>
        <dbReference type="EMBL" id="SHE73050.1"/>
    </source>
</evidence>
<feature type="region of interest" description="Disordered" evidence="2">
    <location>
        <begin position="128"/>
        <end position="155"/>
    </location>
</feature>
<dbReference type="AlphaFoldDB" id="A0A0F5LMY0"/>
<dbReference type="PRINTS" id="PR00411">
    <property type="entry name" value="PNDRDTASEI"/>
</dbReference>
<dbReference type="SUPFAM" id="SSF51905">
    <property type="entry name" value="FAD/NAD(P)-binding domain"/>
    <property type="match status" value="2"/>
</dbReference>
<evidence type="ECO:0000256" key="1">
    <source>
        <dbReference type="ARBA" id="ARBA00023002"/>
    </source>
</evidence>
<dbReference type="EMBL" id="LAJF01000089">
    <property type="protein sequence ID" value="KKB83716.1"/>
    <property type="molecule type" value="Genomic_DNA"/>
</dbReference>
<name>A0A0F5LMY0_9HYPH</name>
<dbReference type="Pfam" id="PF13738">
    <property type="entry name" value="Pyr_redox_3"/>
    <property type="match status" value="1"/>
</dbReference>
<accession>A0A0F5LMY0</accession>
<dbReference type="GO" id="GO:0050660">
    <property type="term" value="F:flavin adenine dinucleotide binding"/>
    <property type="evidence" value="ECO:0007669"/>
    <property type="project" value="TreeGrafter"/>
</dbReference>
<organism evidence="3 5">
    <name type="scientific">Devosia limi DSM 17137</name>
    <dbReference type="NCBI Taxonomy" id="1121477"/>
    <lineage>
        <taxon>Bacteria</taxon>
        <taxon>Pseudomonadati</taxon>
        <taxon>Pseudomonadota</taxon>
        <taxon>Alphaproteobacteria</taxon>
        <taxon>Hyphomicrobiales</taxon>
        <taxon>Devosiaceae</taxon>
        <taxon>Devosia</taxon>
    </lineage>
</organism>
<reference evidence="4 6" key="2">
    <citation type="submission" date="2016-11" db="EMBL/GenBank/DDBJ databases">
        <authorList>
            <person name="Jaros S."/>
            <person name="Januszkiewicz K."/>
            <person name="Wedrychowicz H."/>
        </authorList>
    </citation>
    <scope>NUCLEOTIDE SEQUENCE [LARGE SCALE GENOMIC DNA]</scope>
    <source>
        <strain evidence="4 6">DSM 17137</strain>
    </source>
</reference>
<dbReference type="InterPro" id="IPR036188">
    <property type="entry name" value="FAD/NAD-bd_sf"/>
</dbReference>
<keyword evidence="5" id="KW-1185">Reference proteome</keyword>
<dbReference type="Gene3D" id="3.10.450.50">
    <property type="match status" value="1"/>
</dbReference>
<gene>
    <name evidence="4" type="ORF">SAMN02745223_01028</name>
    <name evidence="3" type="ORF">VW29_13565</name>
</gene>
<dbReference type="EMBL" id="FQVC01000002">
    <property type="protein sequence ID" value="SHE73050.1"/>
    <property type="molecule type" value="Genomic_DNA"/>
</dbReference>
<dbReference type="PATRIC" id="fig|1121477.3.peg.3872"/>
<dbReference type="PANTHER" id="PTHR43539:SF68">
    <property type="entry name" value="FLAVIN-BINDING MONOOXYGENASE-LIKE PROTEIN (AFU_ORTHOLOGUE AFUA_4G09220)"/>
    <property type="match status" value="1"/>
</dbReference>
<dbReference type="Gene3D" id="3.50.50.60">
    <property type="entry name" value="FAD/NAD(P)-binding domain"/>
    <property type="match status" value="1"/>
</dbReference>
<sequence length="592" mass="65160">MHDTALAVDATLWLNSFSQALERRDIPGALTLFAQDCYWRDMVAFTWNVKTTEGKPDIAAMLTATLEHTAPCKWQLGQVSGSRSGTIEAWFTFQTSAGHGEGIFRIENGVCVSILTTLQSLHGHAEPLGAARPKGVRHGADRNRETWSEQRSRQEAAFDNGEDPYCLIIGGGQGGIMLGARLKQLGVPTIIVEKNPKAGDSWRNRYRSLVLHDPVWYDHLPYIPFPEHWPVFTPKDKMGDWLEMYVKVMELTYWGGTECISASFDEAEKRWIVHLQRDGKAITLRPTQLVFATGAYGPPKFIELPGADQFAGEILHSSRYRDGADYAGKNCIVIGAASSGHDVAVDLWEAGAEVTMVQRSPTTVVRSQTQLDLAFDIYSQVATENGIDVDRADMIAAATPFGLQPPVQRELTERIKARDADFYEKLAATGFQLDFGEDETGLMMKAYRTGSGYYVDVGASQLIIDGAIKVKSGIAIDSLTRTGMRFADGTIVPADVIIQSTGFQSMHEVVAGIVDRATADAIGPCWGLGSGTRNDPGPWQGELRNMYKPTAQEALWFQGGNLALSRFFSKFLALQIKARMEGISTPVYQTPF</sequence>
<dbReference type="PANTHER" id="PTHR43539">
    <property type="entry name" value="FLAVIN-BINDING MONOOXYGENASE-LIKE PROTEIN (AFU_ORTHOLOGUE AFUA_4G09220)"/>
    <property type="match status" value="1"/>
</dbReference>
<evidence type="ECO:0000313" key="6">
    <source>
        <dbReference type="Proteomes" id="UP000184533"/>
    </source>
</evidence>
<feature type="compositionally biased region" description="Basic and acidic residues" evidence="2">
    <location>
        <begin position="138"/>
        <end position="155"/>
    </location>
</feature>